<dbReference type="Gene3D" id="3.40.50.720">
    <property type="entry name" value="NAD(P)-binding Rossmann-like Domain"/>
    <property type="match status" value="1"/>
</dbReference>
<gene>
    <name evidence="6" type="ORF">UFOPK1493_00716</name>
</gene>
<feature type="domain" description="Alcohol dehydrogenase-like N-terminal" evidence="5">
    <location>
        <begin position="28"/>
        <end position="136"/>
    </location>
</feature>
<sequence length="339" mass="34983">MLAGLVTGHRRFELVEFPDPEPGPSVGVVAISRCGICGTDLHGFLGTDPYNPAICGHEWVGTVTAVGAGVGNVTEGDRVVLAAPPSCGACPECLAGRPAYCPVAFLGMVGRDRLAPKHGGFARSIAVDAARLVKVHAPITDDQAAVVEPAVVALHAVDRMLPRDGETVVVQGCGPIGLLTLQCAIARGASHVVAVEPAANRRALALQLGAAEALEPAEAKERFGRQGADLVYECAGVPATIQQAVDFARRGGRVDLVGLASGAATISPATWLVKEITVTAAIGHLHHEVAEVIDLIADGRVRTEPLHDRTVSLADLPAVIEQLADDPSSAIKVLVDPTA</sequence>
<dbReference type="InterPro" id="IPR013154">
    <property type="entry name" value="ADH-like_N"/>
</dbReference>
<dbReference type="InterPro" id="IPR002328">
    <property type="entry name" value="ADH_Zn_CS"/>
</dbReference>
<keyword evidence="2" id="KW-0862">Zinc</keyword>
<dbReference type="GO" id="GO:0008270">
    <property type="term" value="F:zinc ion binding"/>
    <property type="evidence" value="ECO:0007669"/>
    <property type="project" value="InterPro"/>
</dbReference>
<dbReference type="GO" id="GO:0016491">
    <property type="term" value="F:oxidoreductase activity"/>
    <property type="evidence" value="ECO:0007669"/>
    <property type="project" value="UniProtKB-KW"/>
</dbReference>
<dbReference type="PANTHER" id="PTHR43401">
    <property type="entry name" value="L-THREONINE 3-DEHYDROGENASE"/>
    <property type="match status" value="1"/>
</dbReference>
<accession>A0A6J6C561</accession>
<keyword evidence="3" id="KW-0560">Oxidoreductase</keyword>
<evidence type="ECO:0000313" key="6">
    <source>
        <dbReference type="EMBL" id="CAB4546460.1"/>
    </source>
</evidence>
<organism evidence="6">
    <name type="scientific">freshwater metagenome</name>
    <dbReference type="NCBI Taxonomy" id="449393"/>
    <lineage>
        <taxon>unclassified sequences</taxon>
        <taxon>metagenomes</taxon>
        <taxon>ecological metagenomes</taxon>
    </lineage>
</organism>
<dbReference type="InterPro" id="IPR011032">
    <property type="entry name" value="GroES-like_sf"/>
</dbReference>
<reference evidence="6" key="1">
    <citation type="submission" date="2020-05" db="EMBL/GenBank/DDBJ databases">
        <authorList>
            <person name="Chiriac C."/>
            <person name="Salcher M."/>
            <person name="Ghai R."/>
            <person name="Kavagutti S V."/>
        </authorList>
    </citation>
    <scope>NUCLEOTIDE SEQUENCE</scope>
</reference>
<name>A0A6J6C561_9ZZZZ</name>
<dbReference type="AlphaFoldDB" id="A0A6J6C561"/>
<feature type="domain" description="Alcohol dehydrogenase-like C-terminal" evidence="4">
    <location>
        <begin position="175"/>
        <end position="297"/>
    </location>
</feature>
<dbReference type="InterPro" id="IPR013149">
    <property type="entry name" value="ADH-like_C"/>
</dbReference>
<dbReference type="PROSITE" id="PS00059">
    <property type="entry name" value="ADH_ZINC"/>
    <property type="match status" value="1"/>
</dbReference>
<dbReference type="EMBL" id="CAEZSR010000016">
    <property type="protein sequence ID" value="CAB4546460.1"/>
    <property type="molecule type" value="Genomic_DNA"/>
</dbReference>
<dbReference type="PANTHER" id="PTHR43401:SF2">
    <property type="entry name" value="L-THREONINE 3-DEHYDROGENASE"/>
    <property type="match status" value="1"/>
</dbReference>
<evidence type="ECO:0000259" key="4">
    <source>
        <dbReference type="Pfam" id="PF00107"/>
    </source>
</evidence>
<evidence type="ECO:0000256" key="2">
    <source>
        <dbReference type="ARBA" id="ARBA00022833"/>
    </source>
</evidence>
<protein>
    <submittedName>
        <fullName evidence="6">Unannotated protein</fullName>
    </submittedName>
</protein>
<evidence type="ECO:0000259" key="5">
    <source>
        <dbReference type="Pfam" id="PF08240"/>
    </source>
</evidence>
<dbReference type="SUPFAM" id="SSF50129">
    <property type="entry name" value="GroES-like"/>
    <property type="match status" value="1"/>
</dbReference>
<dbReference type="Pfam" id="PF08240">
    <property type="entry name" value="ADH_N"/>
    <property type="match status" value="1"/>
</dbReference>
<dbReference type="Pfam" id="PF00107">
    <property type="entry name" value="ADH_zinc_N"/>
    <property type="match status" value="1"/>
</dbReference>
<dbReference type="Gene3D" id="3.90.180.10">
    <property type="entry name" value="Medium-chain alcohol dehydrogenases, catalytic domain"/>
    <property type="match status" value="1"/>
</dbReference>
<dbReference type="InterPro" id="IPR050129">
    <property type="entry name" value="Zn_alcohol_dh"/>
</dbReference>
<evidence type="ECO:0000256" key="1">
    <source>
        <dbReference type="ARBA" id="ARBA00022723"/>
    </source>
</evidence>
<evidence type="ECO:0000256" key="3">
    <source>
        <dbReference type="ARBA" id="ARBA00023002"/>
    </source>
</evidence>
<keyword evidence="1" id="KW-0479">Metal-binding</keyword>
<dbReference type="SUPFAM" id="SSF51735">
    <property type="entry name" value="NAD(P)-binding Rossmann-fold domains"/>
    <property type="match status" value="1"/>
</dbReference>
<proteinExistence type="predicted"/>
<dbReference type="InterPro" id="IPR036291">
    <property type="entry name" value="NAD(P)-bd_dom_sf"/>
</dbReference>